<dbReference type="Proteomes" id="UP001445076">
    <property type="component" value="Unassembled WGS sequence"/>
</dbReference>
<dbReference type="SUPFAM" id="SSF90209">
    <property type="entry name" value="Ran binding protein zinc finger-like"/>
    <property type="match status" value="1"/>
</dbReference>
<name>A0AAW0Y2A2_CHEQU</name>
<feature type="region of interest" description="Disordered" evidence="1">
    <location>
        <begin position="1"/>
        <end position="36"/>
    </location>
</feature>
<proteinExistence type="predicted"/>
<reference evidence="2 3" key="1">
    <citation type="journal article" date="2024" name="BMC Genomics">
        <title>Genome assembly of redclaw crayfish (Cherax quadricarinatus) provides insights into its immune adaptation and hypoxia tolerance.</title>
        <authorList>
            <person name="Liu Z."/>
            <person name="Zheng J."/>
            <person name="Li H."/>
            <person name="Fang K."/>
            <person name="Wang S."/>
            <person name="He J."/>
            <person name="Zhou D."/>
            <person name="Weng S."/>
            <person name="Chi M."/>
            <person name="Gu Z."/>
            <person name="He J."/>
            <person name="Li F."/>
            <person name="Wang M."/>
        </authorList>
    </citation>
    <scope>NUCLEOTIDE SEQUENCE [LARGE SCALE GENOMIC DNA]</scope>
    <source>
        <strain evidence="2">ZL_2023a</strain>
    </source>
</reference>
<feature type="compositionally biased region" description="Basic and acidic residues" evidence="1">
    <location>
        <begin position="17"/>
        <end position="27"/>
    </location>
</feature>
<feature type="compositionally biased region" description="Low complexity" evidence="1">
    <location>
        <begin position="288"/>
        <end position="298"/>
    </location>
</feature>
<keyword evidence="3" id="KW-1185">Reference proteome</keyword>
<feature type="compositionally biased region" description="Basic residues" evidence="1">
    <location>
        <begin position="84"/>
        <end position="93"/>
    </location>
</feature>
<feature type="region of interest" description="Disordered" evidence="1">
    <location>
        <begin position="64"/>
        <end position="207"/>
    </location>
</feature>
<dbReference type="EMBL" id="JARKIK010000016">
    <property type="protein sequence ID" value="KAK8746904.1"/>
    <property type="molecule type" value="Genomic_DNA"/>
</dbReference>
<sequence>MFPSAVAATPTPTVHDTQARPDADHEGSGSTGSTEYWTCSECRSTSSGSYHTCPECQQLRDLFTHDDTRPPSEADLPLDEILRRSRSRTKSGSKGKDDPAKAGAKHRSRSRSRSRSIPRVLDDEETKVTTAKRGAPRDHPDAIERATRSRSRSRSKSLTREIVASFKEFRDKVTRGRSRSKSRERKKIEEDEAATAKVGSTEDNRLEGMANGDIRIPVQVQPQISHPPGKPEKAWKEVSSETVRTRVILHGGDTQGDRTLTLEQITSVRKPEDIQDSQTLRNAFRWKSPPSAADSSSPRTSTWAQPKAAVTDICDRAFTSPESSQLAHTPVSLLPVHSPVSTASRHATPLVQTSPFGLPSSTSTSAVAVFPQEANED</sequence>
<evidence type="ECO:0000313" key="2">
    <source>
        <dbReference type="EMBL" id="KAK8746904.1"/>
    </source>
</evidence>
<evidence type="ECO:0000256" key="1">
    <source>
        <dbReference type="SAM" id="MobiDB-lite"/>
    </source>
</evidence>
<feature type="compositionally biased region" description="Polar residues" evidence="1">
    <location>
        <begin position="341"/>
        <end position="366"/>
    </location>
</feature>
<evidence type="ECO:0000313" key="3">
    <source>
        <dbReference type="Proteomes" id="UP001445076"/>
    </source>
</evidence>
<evidence type="ECO:0008006" key="4">
    <source>
        <dbReference type="Google" id="ProtNLM"/>
    </source>
</evidence>
<feature type="compositionally biased region" description="Basic residues" evidence="1">
    <location>
        <begin position="175"/>
        <end position="185"/>
    </location>
</feature>
<feature type="compositionally biased region" description="Basic residues" evidence="1">
    <location>
        <begin position="103"/>
        <end position="116"/>
    </location>
</feature>
<feature type="region of interest" description="Disordered" evidence="1">
    <location>
        <begin position="270"/>
        <end position="308"/>
    </location>
</feature>
<protein>
    <recommendedName>
        <fullName evidence="4">RanBP2-type domain-containing protein</fullName>
    </recommendedName>
</protein>
<organism evidence="2 3">
    <name type="scientific">Cherax quadricarinatus</name>
    <name type="common">Australian red claw crayfish</name>
    <dbReference type="NCBI Taxonomy" id="27406"/>
    <lineage>
        <taxon>Eukaryota</taxon>
        <taxon>Metazoa</taxon>
        <taxon>Ecdysozoa</taxon>
        <taxon>Arthropoda</taxon>
        <taxon>Crustacea</taxon>
        <taxon>Multicrustacea</taxon>
        <taxon>Malacostraca</taxon>
        <taxon>Eumalacostraca</taxon>
        <taxon>Eucarida</taxon>
        <taxon>Decapoda</taxon>
        <taxon>Pleocyemata</taxon>
        <taxon>Astacidea</taxon>
        <taxon>Parastacoidea</taxon>
        <taxon>Parastacidae</taxon>
        <taxon>Cherax</taxon>
    </lineage>
</organism>
<feature type="compositionally biased region" description="Basic and acidic residues" evidence="1">
    <location>
        <begin position="135"/>
        <end position="147"/>
    </location>
</feature>
<comment type="caution">
    <text evidence="2">The sequence shown here is derived from an EMBL/GenBank/DDBJ whole genome shotgun (WGS) entry which is preliminary data.</text>
</comment>
<accession>A0AAW0Y2A2</accession>
<gene>
    <name evidence="2" type="ORF">OTU49_016888</name>
</gene>
<dbReference type="AlphaFoldDB" id="A0AAW0Y2A2"/>
<feature type="compositionally biased region" description="Basic residues" evidence="1">
    <location>
        <begin position="148"/>
        <end position="157"/>
    </location>
</feature>
<feature type="non-terminal residue" evidence="2">
    <location>
        <position position="377"/>
    </location>
</feature>
<dbReference type="InterPro" id="IPR036443">
    <property type="entry name" value="Znf_RanBP2_sf"/>
</dbReference>
<feature type="region of interest" description="Disordered" evidence="1">
    <location>
        <begin position="341"/>
        <end position="377"/>
    </location>
</feature>